<sequence length="66" mass="7338">MHAAGTWRKLPESSQQSVARPENRPSREVDSGMQKQAAHAHQTPARRNRSGICRLVALKCCLASDR</sequence>
<dbReference type="EMBL" id="AP025516">
    <property type="protein sequence ID" value="BDD87076.1"/>
    <property type="molecule type" value="Genomic_DNA"/>
</dbReference>
<reference evidence="2 3" key="1">
    <citation type="submission" date="2022-01" db="EMBL/GenBank/DDBJ databases">
        <title>Desulfofustis limnae sp. nov., a novel mesophilic sulfate-reducing bacterium isolated from marsh soil.</title>
        <authorList>
            <person name="Watanabe M."/>
            <person name="Takahashi A."/>
            <person name="Kojima H."/>
            <person name="Fukui M."/>
        </authorList>
    </citation>
    <scope>NUCLEOTIDE SEQUENCE [LARGE SCALE GENOMIC DNA]</scope>
    <source>
        <strain evidence="2 3">PPLL</strain>
    </source>
</reference>
<organism evidence="2 3">
    <name type="scientific">Desulfofustis limnaeus</name>
    <dbReference type="NCBI Taxonomy" id="2740163"/>
    <lineage>
        <taxon>Bacteria</taxon>
        <taxon>Pseudomonadati</taxon>
        <taxon>Thermodesulfobacteriota</taxon>
        <taxon>Desulfobulbia</taxon>
        <taxon>Desulfobulbales</taxon>
        <taxon>Desulfocapsaceae</taxon>
        <taxon>Desulfofustis</taxon>
    </lineage>
</organism>
<keyword evidence="3" id="KW-1185">Reference proteome</keyword>
<gene>
    <name evidence="2" type="ORF">DPPLL_14410</name>
</gene>
<evidence type="ECO:0000256" key="1">
    <source>
        <dbReference type="SAM" id="MobiDB-lite"/>
    </source>
</evidence>
<dbReference type="Proteomes" id="UP000830055">
    <property type="component" value="Chromosome"/>
</dbReference>
<name>A0ABM7W7Z8_9BACT</name>
<accession>A0ABM7W7Z8</accession>
<feature type="region of interest" description="Disordered" evidence="1">
    <location>
        <begin position="1"/>
        <end position="48"/>
    </location>
</feature>
<protein>
    <submittedName>
        <fullName evidence="2">Uncharacterized protein</fullName>
    </submittedName>
</protein>
<evidence type="ECO:0000313" key="3">
    <source>
        <dbReference type="Proteomes" id="UP000830055"/>
    </source>
</evidence>
<feature type="compositionally biased region" description="Basic and acidic residues" evidence="1">
    <location>
        <begin position="21"/>
        <end position="30"/>
    </location>
</feature>
<evidence type="ECO:0000313" key="2">
    <source>
        <dbReference type="EMBL" id="BDD87076.1"/>
    </source>
</evidence>
<proteinExistence type="predicted"/>